<feature type="region of interest" description="Disordered" evidence="1">
    <location>
        <begin position="262"/>
        <end position="286"/>
    </location>
</feature>
<dbReference type="Ensembl" id="ENSCINT00000024769.2">
    <property type="protein sequence ID" value="ENSCINP00000024523.2"/>
    <property type="gene ID" value="ENSCING00000013327.2"/>
</dbReference>
<sequence length="327" mass="36496">MDNFPCLMIEKLAKSSFDSETITSSLQWIIMKFGPTLTSKYVVRHVLRVLNTCFYNSTDGEVPKERFQPLINCLIFSASMYGPSYFTLQYIPYLSHTVSSAIRGTKFTGRACAALEATTTILTHLVPYLTDKILMEQLSRLSKEIILPLIGMLAAKNCSFPLGGPQRRRLCLKTVKLILAIGVRIGREMARLHLNEILQSFFKNYELSISNGLGRNNTYCDDQVDDLVFTIPSSLEPASDSISAMIKTSGLNDSWLSESPNSLHASSESLNMTSSSTKEKTSASLQNRELEEKILAEISETFCPETAYHAYVPFTRLMGGIHMEGIL</sequence>
<keyword evidence="3" id="KW-1185">Reference proteome</keyword>
<dbReference type="InParanoid" id="F6ZFS1"/>
<proteinExistence type="predicted"/>
<dbReference type="PANTHER" id="PTHR46866">
    <property type="entry name" value="GH12955P"/>
    <property type="match status" value="1"/>
</dbReference>
<dbReference type="AlphaFoldDB" id="F6ZFS1"/>
<accession>F6ZFS1</accession>
<protein>
    <submittedName>
        <fullName evidence="2">Uncharacterized protein</fullName>
    </submittedName>
</protein>
<dbReference type="PANTHER" id="PTHR46866:SF1">
    <property type="entry name" value="GH12955P"/>
    <property type="match status" value="1"/>
</dbReference>
<evidence type="ECO:0000313" key="2">
    <source>
        <dbReference type="Ensembl" id="ENSCINP00000024523.2"/>
    </source>
</evidence>
<reference evidence="3" key="1">
    <citation type="journal article" date="2002" name="Science">
        <title>The draft genome of Ciona intestinalis: insights into chordate and vertebrate origins.</title>
        <authorList>
            <person name="Dehal P."/>
            <person name="Satou Y."/>
            <person name="Campbell R.K."/>
            <person name="Chapman J."/>
            <person name="Degnan B."/>
            <person name="De Tomaso A."/>
            <person name="Davidson B."/>
            <person name="Di Gregorio A."/>
            <person name="Gelpke M."/>
            <person name="Goodstein D.M."/>
            <person name="Harafuji N."/>
            <person name="Hastings K.E."/>
            <person name="Ho I."/>
            <person name="Hotta K."/>
            <person name="Huang W."/>
            <person name="Kawashima T."/>
            <person name="Lemaire P."/>
            <person name="Martinez D."/>
            <person name="Meinertzhagen I.A."/>
            <person name="Necula S."/>
            <person name="Nonaka M."/>
            <person name="Putnam N."/>
            <person name="Rash S."/>
            <person name="Saiga H."/>
            <person name="Satake M."/>
            <person name="Terry A."/>
            <person name="Yamada L."/>
            <person name="Wang H.G."/>
            <person name="Awazu S."/>
            <person name="Azumi K."/>
            <person name="Boore J."/>
            <person name="Branno M."/>
            <person name="Chin-Bow S."/>
            <person name="DeSantis R."/>
            <person name="Doyle S."/>
            <person name="Francino P."/>
            <person name="Keys D.N."/>
            <person name="Haga S."/>
            <person name="Hayashi H."/>
            <person name="Hino K."/>
            <person name="Imai K.S."/>
            <person name="Inaba K."/>
            <person name="Kano S."/>
            <person name="Kobayashi K."/>
            <person name="Kobayashi M."/>
            <person name="Lee B.I."/>
            <person name="Makabe K.W."/>
            <person name="Manohar C."/>
            <person name="Matassi G."/>
            <person name="Medina M."/>
            <person name="Mochizuki Y."/>
            <person name="Mount S."/>
            <person name="Morishita T."/>
            <person name="Miura S."/>
            <person name="Nakayama A."/>
            <person name="Nishizaka S."/>
            <person name="Nomoto H."/>
            <person name="Ohta F."/>
            <person name="Oishi K."/>
            <person name="Rigoutsos I."/>
            <person name="Sano M."/>
            <person name="Sasaki A."/>
            <person name="Sasakura Y."/>
            <person name="Shoguchi E."/>
            <person name="Shin-i T."/>
            <person name="Spagnuolo A."/>
            <person name="Stainier D."/>
            <person name="Suzuki M.M."/>
            <person name="Tassy O."/>
            <person name="Takatori N."/>
            <person name="Tokuoka M."/>
            <person name="Yagi K."/>
            <person name="Yoshizaki F."/>
            <person name="Wada S."/>
            <person name="Zhang C."/>
            <person name="Hyatt P.D."/>
            <person name="Larimer F."/>
            <person name="Detter C."/>
            <person name="Doggett N."/>
            <person name="Glavina T."/>
            <person name="Hawkins T."/>
            <person name="Richardson P."/>
            <person name="Lucas S."/>
            <person name="Kohara Y."/>
            <person name="Levine M."/>
            <person name="Satoh N."/>
            <person name="Rokhsar D.S."/>
        </authorList>
    </citation>
    <scope>NUCLEOTIDE SEQUENCE [LARGE SCALE GENOMIC DNA]</scope>
</reference>
<dbReference type="STRING" id="7719.ENSCINP00000024523"/>
<evidence type="ECO:0000313" key="3">
    <source>
        <dbReference type="Proteomes" id="UP000008144"/>
    </source>
</evidence>
<dbReference type="HOGENOM" id="CLU_073751_0_0_1"/>
<reference evidence="2" key="4">
    <citation type="submission" date="2025-09" db="UniProtKB">
        <authorList>
            <consortium name="Ensembl"/>
        </authorList>
    </citation>
    <scope>IDENTIFICATION</scope>
</reference>
<reference evidence="2" key="2">
    <citation type="journal article" date="2008" name="Genome Biol.">
        <title>Improved genome assembly and evidence-based global gene model set for the chordate Ciona intestinalis: new insight into intron and operon populations.</title>
        <authorList>
            <person name="Satou Y."/>
            <person name="Mineta K."/>
            <person name="Ogasawara M."/>
            <person name="Sasakura Y."/>
            <person name="Shoguchi E."/>
            <person name="Ueno K."/>
            <person name="Yamada L."/>
            <person name="Matsumoto J."/>
            <person name="Wasserscheid J."/>
            <person name="Dewar K."/>
            <person name="Wiley G.B."/>
            <person name="Macmil S.L."/>
            <person name="Roe B.A."/>
            <person name="Zeller R.W."/>
            <person name="Hastings K.E."/>
            <person name="Lemaire P."/>
            <person name="Lindquist E."/>
            <person name="Endo T."/>
            <person name="Hotta K."/>
            <person name="Inaba K."/>
        </authorList>
    </citation>
    <scope>NUCLEOTIDE SEQUENCE [LARGE SCALE GENOMIC DNA]</scope>
    <source>
        <strain evidence="2">wild type</strain>
    </source>
</reference>
<dbReference type="GeneTree" id="ENSGT00930000151039"/>
<evidence type="ECO:0000256" key="1">
    <source>
        <dbReference type="SAM" id="MobiDB-lite"/>
    </source>
</evidence>
<organism evidence="2 3">
    <name type="scientific">Ciona intestinalis</name>
    <name type="common">Transparent sea squirt</name>
    <name type="synonym">Ascidia intestinalis</name>
    <dbReference type="NCBI Taxonomy" id="7719"/>
    <lineage>
        <taxon>Eukaryota</taxon>
        <taxon>Metazoa</taxon>
        <taxon>Chordata</taxon>
        <taxon>Tunicata</taxon>
        <taxon>Ascidiacea</taxon>
        <taxon>Phlebobranchia</taxon>
        <taxon>Cionidae</taxon>
        <taxon>Ciona</taxon>
    </lineage>
</organism>
<feature type="compositionally biased region" description="Low complexity" evidence="1">
    <location>
        <begin position="266"/>
        <end position="276"/>
    </location>
</feature>
<dbReference type="EMBL" id="EAAA01002608">
    <property type="status" value="NOT_ANNOTATED_CDS"/>
    <property type="molecule type" value="Genomic_DNA"/>
</dbReference>
<dbReference type="Proteomes" id="UP000008144">
    <property type="component" value="Chromosome 8"/>
</dbReference>
<name>F6ZFS1_CIOIN</name>
<reference evidence="2" key="3">
    <citation type="submission" date="2025-08" db="UniProtKB">
        <authorList>
            <consortium name="Ensembl"/>
        </authorList>
    </citation>
    <scope>IDENTIFICATION</scope>
</reference>